<keyword evidence="3" id="KW-0520">NAD</keyword>
<dbReference type="GO" id="GO:0051287">
    <property type="term" value="F:NAD binding"/>
    <property type="evidence" value="ECO:0007669"/>
    <property type="project" value="InterPro"/>
</dbReference>
<dbReference type="GO" id="GO:0016616">
    <property type="term" value="F:oxidoreductase activity, acting on the CH-OH group of donors, NAD or NADP as acceptor"/>
    <property type="evidence" value="ECO:0007669"/>
    <property type="project" value="InterPro"/>
</dbReference>
<dbReference type="Gene3D" id="3.40.50.720">
    <property type="entry name" value="NAD(P)-binding Rossmann-like Domain"/>
    <property type="match status" value="2"/>
</dbReference>
<evidence type="ECO:0000256" key="1">
    <source>
        <dbReference type="ARBA" id="ARBA00005854"/>
    </source>
</evidence>
<dbReference type="InterPro" id="IPR036291">
    <property type="entry name" value="NAD(P)-bd_dom_sf"/>
</dbReference>
<protein>
    <submittedName>
        <fullName evidence="7">D-3-phosphoglycerate dehydrogenase</fullName>
    </submittedName>
</protein>
<dbReference type="InterPro" id="IPR029753">
    <property type="entry name" value="D-isomer_DH_CS"/>
</dbReference>
<keyword evidence="8" id="KW-1185">Reference proteome</keyword>
<evidence type="ECO:0000313" key="8">
    <source>
        <dbReference type="Proteomes" id="UP000597507"/>
    </source>
</evidence>
<sequence length="357" mass="37715">MQDTRAGGAPVRLRIGYLGKPPHPTFFELARAHPELEFVEIAPADSGEAMRAPLRACHAYYVRASRQELPKPLHVTAEFLAAVPNLLAMVSSGAGFDPIDLAACTDAGVPVINQAGANAQGVAEHAVGMMLGLLKRMPETGAAMRAGRAQDRAAFMGREITGRTVGLVGIGNVGTRVAAILRAGFGCRVLAADPFLDAATVAERGAEKVELPALLAESDVVSLHCPYDATTRGMFGAAAFAAMREGAVFVTTARGGIHDEAALLAALESGRLAGAGLDVWVDEPPPVDHPLLSHPRVIATQHTAGVTDESRRRIARYAVEAFADIAAGRRPPRVQNPQALDRYRARWAAVFGREPGF</sequence>
<dbReference type="Pfam" id="PF00389">
    <property type="entry name" value="2-Hacid_dh"/>
    <property type="match status" value="1"/>
</dbReference>
<evidence type="ECO:0000256" key="2">
    <source>
        <dbReference type="ARBA" id="ARBA00023002"/>
    </source>
</evidence>
<dbReference type="Pfam" id="PF02826">
    <property type="entry name" value="2-Hacid_dh_C"/>
    <property type="match status" value="1"/>
</dbReference>
<dbReference type="FunFam" id="3.40.50.720:FF:000203">
    <property type="entry name" value="D-3-phosphoglycerate dehydrogenase (SerA)"/>
    <property type="match status" value="1"/>
</dbReference>
<feature type="domain" description="D-isomer specific 2-hydroxyacid dehydrogenase NAD-binding" evidence="6">
    <location>
        <begin position="127"/>
        <end position="304"/>
    </location>
</feature>
<evidence type="ECO:0000256" key="3">
    <source>
        <dbReference type="ARBA" id="ARBA00023027"/>
    </source>
</evidence>
<comment type="caution">
    <text evidence="7">The sequence shown here is derived from an EMBL/GenBank/DDBJ whole genome shotgun (WGS) entry which is preliminary data.</text>
</comment>
<dbReference type="PROSITE" id="PS00670">
    <property type="entry name" value="D_2_HYDROXYACID_DH_2"/>
    <property type="match status" value="1"/>
</dbReference>
<proteinExistence type="inferred from homology"/>
<dbReference type="AlphaFoldDB" id="A0A8J3EC63"/>
<dbReference type="RefSeq" id="WP_188899964.1">
    <property type="nucleotide sequence ID" value="NZ_BMKS01000005.1"/>
</dbReference>
<dbReference type="EMBL" id="BMKS01000005">
    <property type="protein sequence ID" value="GGG32879.1"/>
    <property type="molecule type" value="Genomic_DNA"/>
</dbReference>
<feature type="domain" description="D-isomer specific 2-hydroxyacid dehydrogenase catalytic" evidence="5">
    <location>
        <begin position="31"/>
        <end position="334"/>
    </location>
</feature>
<dbReference type="InterPro" id="IPR006139">
    <property type="entry name" value="D-isomer_2_OHA_DH_cat_dom"/>
</dbReference>
<name>A0A8J3EC63_9PROT</name>
<evidence type="ECO:0000259" key="5">
    <source>
        <dbReference type="Pfam" id="PF00389"/>
    </source>
</evidence>
<dbReference type="SUPFAM" id="SSF51735">
    <property type="entry name" value="NAD(P)-binding Rossmann-fold domains"/>
    <property type="match status" value="1"/>
</dbReference>
<evidence type="ECO:0000313" key="7">
    <source>
        <dbReference type="EMBL" id="GGG32879.1"/>
    </source>
</evidence>
<accession>A0A8J3EC63</accession>
<dbReference type="PANTHER" id="PTHR42938">
    <property type="entry name" value="FORMATE DEHYDROGENASE 1"/>
    <property type="match status" value="1"/>
</dbReference>
<organism evidence="7 8">
    <name type="scientific">Caldovatus sediminis</name>
    <dbReference type="NCBI Taxonomy" id="2041189"/>
    <lineage>
        <taxon>Bacteria</taxon>
        <taxon>Pseudomonadati</taxon>
        <taxon>Pseudomonadota</taxon>
        <taxon>Alphaproteobacteria</taxon>
        <taxon>Acetobacterales</taxon>
        <taxon>Roseomonadaceae</taxon>
        <taxon>Caldovatus</taxon>
    </lineage>
</organism>
<dbReference type="PANTHER" id="PTHR42938:SF47">
    <property type="entry name" value="HYDROXYPYRUVATE REDUCTASE"/>
    <property type="match status" value="1"/>
</dbReference>
<comment type="similarity">
    <text evidence="1 4">Belongs to the D-isomer specific 2-hydroxyacid dehydrogenase family.</text>
</comment>
<evidence type="ECO:0000259" key="6">
    <source>
        <dbReference type="Pfam" id="PF02826"/>
    </source>
</evidence>
<reference evidence="7 8" key="1">
    <citation type="journal article" date="2014" name="Int. J. Syst. Evol. Microbiol.">
        <title>Complete genome sequence of Corynebacterium casei LMG S-19264T (=DSM 44701T), isolated from a smear-ripened cheese.</title>
        <authorList>
            <consortium name="US DOE Joint Genome Institute (JGI-PGF)"/>
            <person name="Walter F."/>
            <person name="Albersmeier A."/>
            <person name="Kalinowski J."/>
            <person name="Ruckert C."/>
        </authorList>
    </citation>
    <scope>NUCLEOTIDE SEQUENCE [LARGE SCALE GENOMIC DNA]</scope>
    <source>
        <strain evidence="7 8">CGMCC 1.16330</strain>
    </source>
</reference>
<dbReference type="SUPFAM" id="SSF52283">
    <property type="entry name" value="Formate/glycerate dehydrogenase catalytic domain-like"/>
    <property type="match status" value="1"/>
</dbReference>
<evidence type="ECO:0000256" key="4">
    <source>
        <dbReference type="RuleBase" id="RU003719"/>
    </source>
</evidence>
<gene>
    <name evidence="7" type="ORF">GCM10010964_20930</name>
</gene>
<dbReference type="Proteomes" id="UP000597507">
    <property type="component" value="Unassembled WGS sequence"/>
</dbReference>
<dbReference type="InterPro" id="IPR006140">
    <property type="entry name" value="D-isomer_DH_NAD-bd"/>
</dbReference>
<keyword evidence="2 4" id="KW-0560">Oxidoreductase</keyword>